<dbReference type="InterPro" id="IPR026091">
    <property type="entry name" value="HPS4"/>
</dbReference>
<evidence type="ECO:0000313" key="4">
    <source>
        <dbReference type="EMBL" id="KAJ1092767.1"/>
    </source>
</evidence>
<dbReference type="PANTHER" id="PTHR14407:SF9">
    <property type="entry name" value="BLOC-3 COMPLEX MEMBER HPS4"/>
    <property type="match status" value="1"/>
</dbReference>
<dbReference type="GO" id="GO:0006605">
    <property type="term" value="P:protein targeting"/>
    <property type="evidence" value="ECO:0007669"/>
    <property type="project" value="TreeGrafter"/>
</dbReference>
<evidence type="ECO:0008006" key="6">
    <source>
        <dbReference type="Google" id="ProtNLM"/>
    </source>
</evidence>
<feature type="domain" description="CCZ1/INTU/HPS4 third Longin" evidence="3">
    <location>
        <begin position="602"/>
        <end position="666"/>
    </location>
</feature>
<feature type="compositionally biased region" description="Polar residues" evidence="1">
    <location>
        <begin position="464"/>
        <end position="478"/>
    </location>
</feature>
<dbReference type="GO" id="GO:0031085">
    <property type="term" value="C:BLOC-3 complex"/>
    <property type="evidence" value="ECO:0007669"/>
    <property type="project" value="TreeGrafter"/>
</dbReference>
<keyword evidence="5" id="KW-1185">Reference proteome</keyword>
<dbReference type="GO" id="GO:0031410">
    <property type="term" value="C:cytoplasmic vesicle"/>
    <property type="evidence" value="ECO:0007669"/>
    <property type="project" value="TreeGrafter"/>
</dbReference>
<dbReference type="Pfam" id="PF19033">
    <property type="entry name" value="Intu_longin_3"/>
    <property type="match status" value="1"/>
</dbReference>
<feature type="region of interest" description="Disordered" evidence="1">
    <location>
        <begin position="407"/>
        <end position="446"/>
    </location>
</feature>
<gene>
    <name evidence="4" type="ORF">NDU88_005877</name>
</gene>
<dbReference type="AlphaFoldDB" id="A0AAV7LNV4"/>
<dbReference type="Proteomes" id="UP001066276">
    <property type="component" value="Chromosome 11"/>
</dbReference>
<sequence>MASPVPSEPSLPSWLNYFFLYDGSKVRCEGDPTRAGINYFYPKQTPIDEQELLCGQIAGVVCCITEISSSPPDLLRLRRLKFAIKWDGDYLWVLGCTIDISDDSCKRFLNQLIGMFCFYNGPVCHAYKVKPEDFLHEELELYIDHILKNTTDLHKIFNSLYTLDKSKVDHLLLLKAALILQTCQRSRHVLAGCIHYKSRIVSTQLPPPLTAKVLVKRDKHLEKIDAEDGNICQGQDPHLPDGVTIIPVYITREEATALRDFPVEWMMRLSPSYKETKLSQLSRTLSDTIEQLSSPTSVAKNKTKAENVEGTNLSVDSVCQKTPSLLPKELPAADPPVHSVACVTNLDSKVTFEASEKLMCPDDKKDGPTVQEMPCTLEFLDDFDNSELNCSENSEVRSQPISSASFITCDSTSEGDKSNSDGNSNSDEGDRFLTNSKLVKPPNRDYLNGNDLLDQYCEKIDISEVSSQAKPKPQTNKDNVIEETGIAHDSDQRRERFFSCADEAAHSSAAAPISGSKNVSKYMQSTSELDSSRTIGSANVVEMNLYTHSVNGLVLSLLTEYQFKFEEYSIQDVFHSTLASLNGLEVHLKETSPKEHSSANKATYCYTHYDAIQHVLTDNLAQGPSDPDRNFLRAASLMHSDFYHQHTVQEVTIRNASTAIYGCQSPWRWRQEQQPPLVNEDREDGIILIDKTVSYVSIIASGIADTIT</sequence>
<feature type="domain" description="CCZ1/INTU/HSP4 first Longin" evidence="2">
    <location>
        <begin position="15"/>
        <end position="121"/>
    </location>
</feature>
<dbReference type="GO" id="GO:0031267">
    <property type="term" value="F:small GTPase binding"/>
    <property type="evidence" value="ECO:0007669"/>
    <property type="project" value="TreeGrafter"/>
</dbReference>
<comment type="caution">
    <text evidence="4">The sequence shown here is derived from an EMBL/GenBank/DDBJ whole genome shotgun (WGS) entry which is preliminary data.</text>
</comment>
<accession>A0AAV7LNV4</accession>
<evidence type="ECO:0000259" key="3">
    <source>
        <dbReference type="Pfam" id="PF19033"/>
    </source>
</evidence>
<dbReference type="GO" id="GO:0005085">
    <property type="term" value="F:guanyl-nucleotide exchange factor activity"/>
    <property type="evidence" value="ECO:0007669"/>
    <property type="project" value="TreeGrafter"/>
</dbReference>
<dbReference type="GO" id="GO:1903232">
    <property type="term" value="P:melanosome assembly"/>
    <property type="evidence" value="ECO:0007669"/>
    <property type="project" value="TreeGrafter"/>
</dbReference>
<feature type="region of interest" description="Disordered" evidence="1">
    <location>
        <begin position="464"/>
        <end position="487"/>
    </location>
</feature>
<dbReference type="EMBL" id="JANPWB010000015">
    <property type="protein sequence ID" value="KAJ1092767.1"/>
    <property type="molecule type" value="Genomic_DNA"/>
</dbReference>
<evidence type="ECO:0000256" key="1">
    <source>
        <dbReference type="SAM" id="MobiDB-lite"/>
    </source>
</evidence>
<dbReference type="GO" id="GO:0005765">
    <property type="term" value="C:lysosomal membrane"/>
    <property type="evidence" value="ECO:0007669"/>
    <property type="project" value="TreeGrafter"/>
</dbReference>
<protein>
    <recommendedName>
        <fullName evidence="6">Hermansky-Pudlak syndrome 4 protein</fullName>
    </recommendedName>
</protein>
<dbReference type="GO" id="GO:0016192">
    <property type="term" value="P:vesicle-mediated transport"/>
    <property type="evidence" value="ECO:0007669"/>
    <property type="project" value="InterPro"/>
</dbReference>
<organism evidence="4 5">
    <name type="scientific">Pleurodeles waltl</name>
    <name type="common">Iberian ribbed newt</name>
    <dbReference type="NCBI Taxonomy" id="8319"/>
    <lineage>
        <taxon>Eukaryota</taxon>
        <taxon>Metazoa</taxon>
        <taxon>Chordata</taxon>
        <taxon>Craniata</taxon>
        <taxon>Vertebrata</taxon>
        <taxon>Euteleostomi</taxon>
        <taxon>Amphibia</taxon>
        <taxon>Batrachia</taxon>
        <taxon>Caudata</taxon>
        <taxon>Salamandroidea</taxon>
        <taxon>Salamandridae</taxon>
        <taxon>Pleurodelinae</taxon>
        <taxon>Pleurodeles</taxon>
    </lineage>
</organism>
<dbReference type="InterPro" id="IPR043987">
    <property type="entry name" value="CCZ1/INTU/HSP4_longin_1"/>
</dbReference>
<evidence type="ECO:0000259" key="2">
    <source>
        <dbReference type="Pfam" id="PF19031"/>
    </source>
</evidence>
<name>A0AAV7LNV4_PLEWA</name>
<dbReference type="InterPro" id="IPR043989">
    <property type="entry name" value="CCZ1/INTU/HSP4_longin_3"/>
</dbReference>
<reference evidence="4" key="1">
    <citation type="journal article" date="2022" name="bioRxiv">
        <title>Sequencing and chromosome-scale assembly of the giantPleurodeles waltlgenome.</title>
        <authorList>
            <person name="Brown T."/>
            <person name="Elewa A."/>
            <person name="Iarovenko S."/>
            <person name="Subramanian E."/>
            <person name="Araus A.J."/>
            <person name="Petzold A."/>
            <person name="Susuki M."/>
            <person name="Suzuki K.-i.T."/>
            <person name="Hayashi T."/>
            <person name="Toyoda A."/>
            <person name="Oliveira C."/>
            <person name="Osipova E."/>
            <person name="Leigh N.D."/>
            <person name="Simon A."/>
            <person name="Yun M.H."/>
        </authorList>
    </citation>
    <scope>NUCLEOTIDE SEQUENCE</scope>
    <source>
        <strain evidence="4">20211129_DDA</strain>
        <tissue evidence="4">Liver</tissue>
    </source>
</reference>
<proteinExistence type="predicted"/>
<dbReference type="Pfam" id="PF19031">
    <property type="entry name" value="Intu_longin_1"/>
    <property type="match status" value="1"/>
</dbReference>
<evidence type="ECO:0000313" key="5">
    <source>
        <dbReference type="Proteomes" id="UP001066276"/>
    </source>
</evidence>
<dbReference type="PANTHER" id="PTHR14407">
    <property type="entry name" value="HERMANSKY-PUDLAK SYNDROME 4 PROTEIN LIGHT-EAR PROTEIN-RELATED"/>
    <property type="match status" value="1"/>
</dbReference>